<keyword evidence="2" id="KW-1185">Reference proteome</keyword>
<name>A0A8S0WIZ9_CYCAE</name>
<evidence type="ECO:0000313" key="2">
    <source>
        <dbReference type="Proteomes" id="UP000467700"/>
    </source>
</evidence>
<dbReference type="OrthoDB" id="10029320at2759"/>
<organism evidence="1 2">
    <name type="scientific">Cyclocybe aegerita</name>
    <name type="common">Black poplar mushroom</name>
    <name type="synonym">Agrocybe aegerita</name>
    <dbReference type="NCBI Taxonomy" id="1973307"/>
    <lineage>
        <taxon>Eukaryota</taxon>
        <taxon>Fungi</taxon>
        <taxon>Dikarya</taxon>
        <taxon>Basidiomycota</taxon>
        <taxon>Agaricomycotina</taxon>
        <taxon>Agaricomycetes</taxon>
        <taxon>Agaricomycetidae</taxon>
        <taxon>Agaricales</taxon>
        <taxon>Agaricineae</taxon>
        <taxon>Bolbitiaceae</taxon>
        <taxon>Cyclocybe</taxon>
    </lineage>
</organism>
<accession>A0A8S0WIZ9</accession>
<comment type="caution">
    <text evidence="1">The sequence shown here is derived from an EMBL/GenBank/DDBJ whole genome shotgun (WGS) entry which is preliminary data.</text>
</comment>
<dbReference type="Proteomes" id="UP000467700">
    <property type="component" value="Unassembled WGS sequence"/>
</dbReference>
<proteinExistence type="predicted"/>
<dbReference type="AlphaFoldDB" id="A0A8S0WIZ9"/>
<gene>
    <name evidence="1" type="ORF">AAE3_LOCUS779</name>
</gene>
<evidence type="ECO:0000313" key="1">
    <source>
        <dbReference type="EMBL" id="CAA7257379.1"/>
    </source>
</evidence>
<protein>
    <submittedName>
        <fullName evidence="1">Uncharacterized protein</fullName>
    </submittedName>
</protein>
<sequence>MFLPALSTVVILVLLYRGVARLFKYKKMSPDLTYNQLMLEITDILHPNTSMEEHLKERAEANQRLVRALHISNTFVSADISVHKTFVGHARLLLKGTQRRGWAHFQRIVAEAVEWQLSSPQLPHDQSHHISLSTNQRKDKCFKFDSSIQNITLVIVLIGILQVDKPIQSLSHQDVTLVAERITTLWRLSKKPGPIPPVLLTELTAHLRSLVPMNGVDDELHFMEPLDFVIPTWETLWRVVATTVAYAYGDVAMRREFEAFNADPSEERFRRGGWEDSVQKADRVSVMGILDTIQPKATQNTNGPWHAYLDTGL</sequence>
<reference evidence="1 2" key="1">
    <citation type="submission" date="2020-01" db="EMBL/GenBank/DDBJ databases">
        <authorList>
            <person name="Gupta K D."/>
        </authorList>
    </citation>
    <scope>NUCLEOTIDE SEQUENCE [LARGE SCALE GENOMIC DNA]</scope>
</reference>
<dbReference type="EMBL" id="CACVBS010000001">
    <property type="protein sequence ID" value="CAA7257379.1"/>
    <property type="molecule type" value="Genomic_DNA"/>
</dbReference>